<dbReference type="EMBL" id="AP024597">
    <property type="protein sequence ID" value="BCU70842.1"/>
    <property type="molecule type" value="Genomic_DNA"/>
</dbReference>
<evidence type="ECO:0000313" key="2">
    <source>
        <dbReference type="EMBL" id="BCU70842.1"/>
    </source>
</evidence>
<feature type="transmembrane region" description="Helical" evidence="1">
    <location>
        <begin position="130"/>
        <end position="147"/>
    </location>
</feature>
<feature type="transmembrane region" description="Helical" evidence="1">
    <location>
        <begin position="105"/>
        <end position="124"/>
    </location>
</feature>
<evidence type="ECO:0000256" key="1">
    <source>
        <dbReference type="SAM" id="Phobius"/>
    </source>
</evidence>
<keyword evidence="1" id="KW-0812">Transmembrane</keyword>
<organism evidence="2 3">
    <name type="scientific">Stygiolobus caldivivus</name>
    <dbReference type="NCBI Taxonomy" id="2824673"/>
    <lineage>
        <taxon>Archaea</taxon>
        <taxon>Thermoproteota</taxon>
        <taxon>Thermoprotei</taxon>
        <taxon>Sulfolobales</taxon>
        <taxon>Sulfolobaceae</taxon>
        <taxon>Stygiolobus</taxon>
    </lineage>
</organism>
<dbReference type="AlphaFoldDB" id="A0A8D5U7X7"/>
<accession>A0A8D5U7X7</accession>
<dbReference type="Proteomes" id="UP000825123">
    <property type="component" value="Chromosome"/>
</dbReference>
<keyword evidence="1" id="KW-0472">Membrane</keyword>
<feature type="transmembrane region" description="Helical" evidence="1">
    <location>
        <begin position="71"/>
        <end position="93"/>
    </location>
</feature>
<protein>
    <submittedName>
        <fullName evidence="2">Uncharacterized protein</fullName>
    </submittedName>
</protein>
<sequence length="167" mass="18448">MKTSTGLKWGLVFGLLFGVLSTVVYYSLFVYPQLPQLEHYYYQEILNSTHDNITAATQFTQELPVYLPFTLLYLDLIGLVAGGLLGGFLIAKLWDKSPNWYMKGLMGGIASLLLDVLLLGFLLASLGGTIVYTLSCVLMGLAVAYKLNKLNKSDQDKLGEPEQGQKN</sequence>
<dbReference type="KEGG" id="csty:KN1_21390"/>
<dbReference type="GeneID" id="66163872"/>
<feature type="transmembrane region" description="Helical" evidence="1">
    <location>
        <begin position="12"/>
        <end position="31"/>
    </location>
</feature>
<proteinExistence type="predicted"/>
<evidence type="ECO:0000313" key="3">
    <source>
        <dbReference type="Proteomes" id="UP000825123"/>
    </source>
</evidence>
<reference evidence="2 3" key="1">
    <citation type="submission" date="2021-04" db="EMBL/GenBank/DDBJ databases">
        <title>Complete genome sequence of Stygiolobus sp. KN-1.</title>
        <authorList>
            <person name="Nakamura K."/>
            <person name="Sakai H."/>
            <person name="Kurosawa N."/>
        </authorList>
    </citation>
    <scope>NUCLEOTIDE SEQUENCE [LARGE SCALE GENOMIC DNA]</scope>
    <source>
        <strain evidence="2 3">KN-1</strain>
    </source>
</reference>
<gene>
    <name evidence="2" type="ORF">KN1_21390</name>
</gene>
<name>A0A8D5U7X7_9CREN</name>
<keyword evidence="1" id="KW-1133">Transmembrane helix</keyword>
<dbReference type="RefSeq" id="WP_221287492.1">
    <property type="nucleotide sequence ID" value="NZ_AP024597.1"/>
</dbReference>
<keyword evidence="3" id="KW-1185">Reference proteome</keyword>